<accession>A0A0E0Q6V1</accession>
<sequence>MEAEADVQRVTVAEADRAAGCGGGGAARPGSERQRRRRSGGRLQRRRRTGRSAAKVKVACAAGD</sequence>
<organism evidence="2 3">
    <name type="scientific">Oryza rufipogon</name>
    <name type="common">Brownbeard rice</name>
    <name type="synonym">Asian wild rice</name>
    <dbReference type="NCBI Taxonomy" id="4529"/>
    <lineage>
        <taxon>Eukaryota</taxon>
        <taxon>Viridiplantae</taxon>
        <taxon>Streptophyta</taxon>
        <taxon>Embryophyta</taxon>
        <taxon>Tracheophyta</taxon>
        <taxon>Spermatophyta</taxon>
        <taxon>Magnoliopsida</taxon>
        <taxon>Liliopsida</taxon>
        <taxon>Poales</taxon>
        <taxon>Poaceae</taxon>
        <taxon>BOP clade</taxon>
        <taxon>Oryzoideae</taxon>
        <taxon>Oryzeae</taxon>
        <taxon>Oryzinae</taxon>
        <taxon>Oryza</taxon>
    </lineage>
</organism>
<evidence type="ECO:0000313" key="2">
    <source>
        <dbReference type="EnsemblPlants" id="ORUFI07G10890.1"/>
    </source>
</evidence>
<proteinExistence type="predicted"/>
<reference evidence="3" key="1">
    <citation type="submission" date="2013-06" db="EMBL/GenBank/DDBJ databases">
        <authorList>
            <person name="Zhao Q."/>
        </authorList>
    </citation>
    <scope>NUCLEOTIDE SEQUENCE</scope>
    <source>
        <strain evidence="3">cv. W1943</strain>
    </source>
</reference>
<dbReference type="Proteomes" id="UP000008022">
    <property type="component" value="Unassembled WGS sequence"/>
</dbReference>
<evidence type="ECO:0000313" key="3">
    <source>
        <dbReference type="Proteomes" id="UP000008022"/>
    </source>
</evidence>
<dbReference type="EnsemblPlants" id="ORUFI07G10890.1">
    <property type="protein sequence ID" value="ORUFI07G10890.1"/>
    <property type="gene ID" value="ORUFI07G10890"/>
</dbReference>
<keyword evidence="3" id="KW-1185">Reference proteome</keyword>
<dbReference type="HOGENOM" id="CLU_2871658_0_0_1"/>
<dbReference type="Gramene" id="ORUFI07G10890.1">
    <property type="protein sequence ID" value="ORUFI07G10890.1"/>
    <property type="gene ID" value="ORUFI07G10890"/>
</dbReference>
<name>A0A0E0Q6V1_ORYRU</name>
<reference evidence="2" key="2">
    <citation type="submission" date="2015-06" db="UniProtKB">
        <authorList>
            <consortium name="EnsemblPlants"/>
        </authorList>
    </citation>
    <scope>IDENTIFICATION</scope>
</reference>
<feature type="region of interest" description="Disordered" evidence="1">
    <location>
        <begin position="15"/>
        <end position="64"/>
    </location>
</feature>
<feature type="compositionally biased region" description="Basic residues" evidence="1">
    <location>
        <begin position="34"/>
        <end position="50"/>
    </location>
</feature>
<dbReference type="AlphaFoldDB" id="A0A0E0Q6V1"/>
<protein>
    <submittedName>
        <fullName evidence="2">Uncharacterized protein</fullName>
    </submittedName>
</protein>
<evidence type="ECO:0000256" key="1">
    <source>
        <dbReference type="SAM" id="MobiDB-lite"/>
    </source>
</evidence>